<dbReference type="InterPro" id="IPR036097">
    <property type="entry name" value="HisK_dim/P_sf"/>
</dbReference>
<dbReference type="InterPro" id="IPR036890">
    <property type="entry name" value="HATPase_C_sf"/>
</dbReference>
<dbReference type="Pfam" id="PF00512">
    <property type="entry name" value="HisKA"/>
    <property type="match status" value="1"/>
</dbReference>
<name>A0A1G1WS28_9BACT</name>
<feature type="transmembrane region" description="Helical" evidence="13">
    <location>
        <begin position="31"/>
        <end position="52"/>
    </location>
</feature>
<dbReference type="PANTHER" id="PTHR43047:SF72">
    <property type="entry name" value="OSMOSENSING HISTIDINE PROTEIN KINASE SLN1"/>
    <property type="match status" value="1"/>
</dbReference>
<sequence>MTLVTPALMPFLLLLFSKVFPKQEAPISKGLWFLLLLPALIILVLSPTPLNIEKVTFTDSGQELVVGPLYTPFFIYFALYLIGTFINLFRKFKRGTGLEKLQIQYLVLGLVAASIFALLLNVILPIFGFSTLVSLGPFAALFLVGSVSYAIIKHRLLDIEIIIRRSVVYSALLATLTVFYSIIVFGLNRIFLPTGAAAFPRPTDLVAIMLVAFTVDPLKRLIEKTTDKVFFKARYNAEETISSLSEEISSIINLDELLLAIKNSLAETVKMSKFAVYLKVNGNFNRIGIKDGFDKSLETTVESKYFLNEILEKIPQLLIVDELKQRIEEGSENFNKNLIETCESLRKSGVAIVVPLISKDKVTGAIFLGEKLSGDLYSNEDLKLLEILGHQAAIAIENARLYEEQKQFAGKLQVEVKKATTDLVKANDRLKDLDKAKDEFVSVVSHELRTPMTAVKSYVWLVLNGKAGPLNPKTQEYLSKVYQSSERLITMINDVLDVSHIETGRLNIDLQPVSPIKAAQEVIDTLIAKANEQKIALIVKKDDTIPLISADIQKLSEVLTNLIGNALKFTKAGGSITVAFQKSGNMIETAVTDTGVGMSKDDLAKLFSKFGRLESSYATMASTGGSGLGLYITKSYLELMHGKIWVNSTVGKGTTFTFALPISQNQKPVEEATTLIPQGIIKSR</sequence>
<dbReference type="FunFam" id="3.30.565.10:FF:000023">
    <property type="entry name" value="PAS domain-containing sensor histidine kinase"/>
    <property type="match status" value="1"/>
</dbReference>
<dbReference type="EMBL" id="MHCZ01000004">
    <property type="protein sequence ID" value="OGY30391.1"/>
    <property type="molecule type" value="Genomic_DNA"/>
</dbReference>
<keyword evidence="12 13" id="KW-0472">Membrane</keyword>
<evidence type="ECO:0000256" key="13">
    <source>
        <dbReference type="SAM" id="Phobius"/>
    </source>
</evidence>
<evidence type="ECO:0000256" key="9">
    <source>
        <dbReference type="ARBA" id="ARBA00022777"/>
    </source>
</evidence>
<dbReference type="Gene3D" id="1.10.287.130">
    <property type="match status" value="1"/>
</dbReference>
<evidence type="ECO:0000256" key="1">
    <source>
        <dbReference type="ARBA" id="ARBA00000085"/>
    </source>
</evidence>
<comment type="catalytic activity">
    <reaction evidence="1">
        <text>ATP + protein L-histidine = ADP + protein N-phospho-L-histidine.</text>
        <dbReference type="EC" id="2.7.13.3"/>
    </reaction>
</comment>
<evidence type="ECO:0000256" key="4">
    <source>
        <dbReference type="ARBA" id="ARBA00012438"/>
    </source>
</evidence>
<accession>A0A1G1WS28</accession>
<keyword evidence="10" id="KW-0067">ATP-binding</keyword>
<dbReference type="SUPFAM" id="SSF55874">
    <property type="entry name" value="ATPase domain of HSP90 chaperone/DNA topoisomerase II/histidine kinase"/>
    <property type="match status" value="1"/>
</dbReference>
<gene>
    <name evidence="15" type="ORF">A3F35_03000</name>
</gene>
<dbReference type="GO" id="GO:0009927">
    <property type="term" value="F:histidine phosphotransfer kinase activity"/>
    <property type="evidence" value="ECO:0007669"/>
    <property type="project" value="TreeGrafter"/>
</dbReference>
<dbReference type="PROSITE" id="PS50109">
    <property type="entry name" value="HIS_KIN"/>
    <property type="match status" value="1"/>
</dbReference>
<comment type="subcellular location">
    <subcellularLocation>
        <location evidence="2">Cell membrane</location>
    </subcellularLocation>
    <subcellularLocation>
        <location evidence="3">Membrane raft</location>
        <topology evidence="3">Multi-pass membrane protein</topology>
    </subcellularLocation>
</comment>
<keyword evidence="5" id="KW-1003">Cell membrane</keyword>
<organism evidence="15 16">
    <name type="scientific">Candidatus Woykebacteria bacterium RIFCSPHIGHO2_12_FULL_45_10</name>
    <dbReference type="NCBI Taxonomy" id="1802603"/>
    <lineage>
        <taxon>Bacteria</taxon>
        <taxon>Candidatus Woykeibacteriota</taxon>
    </lineage>
</organism>
<dbReference type="EC" id="2.7.13.3" evidence="4"/>
<dbReference type="SMART" id="SM00388">
    <property type="entry name" value="HisKA"/>
    <property type="match status" value="1"/>
</dbReference>
<dbReference type="GO" id="GO:0000155">
    <property type="term" value="F:phosphorelay sensor kinase activity"/>
    <property type="evidence" value="ECO:0007669"/>
    <property type="project" value="InterPro"/>
</dbReference>
<dbReference type="GO" id="GO:0005886">
    <property type="term" value="C:plasma membrane"/>
    <property type="evidence" value="ECO:0007669"/>
    <property type="project" value="UniProtKB-SubCell"/>
</dbReference>
<dbReference type="InterPro" id="IPR029016">
    <property type="entry name" value="GAF-like_dom_sf"/>
</dbReference>
<dbReference type="Gene3D" id="3.30.450.40">
    <property type="match status" value="1"/>
</dbReference>
<dbReference type="FunFam" id="1.10.287.130:FF:000001">
    <property type="entry name" value="Two-component sensor histidine kinase"/>
    <property type="match status" value="1"/>
</dbReference>
<evidence type="ECO:0000256" key="6">
    <source>
        <dbReference type="ARBA" id="ARBA00022553"/>
    </source>
</evidence>
<evidence type="ECO:0000313" key="15">
    <source>
        <dbReference type="EMBL" id="OGY30391.1"/>
    </source>
</evidence>
<dbReference type="SMART" id="SM00387">
    <property type="entry name" value="HATPase_c"/>
    <property type="match status" value="1"/>
</dbReference>
<protein>
    <recommendedName>
        <fullName evidence="4">histidine kinase</fullName>
        <ecNumber evidence="4">2.7.13.3</ecNumber>
    </recommendedName>
</protein>
<evidence type="ECO:0000256" key="7">
    <source>
        <dbReference type="ARBA" id="ARBA00022679"/>
    </source>
</evidence>
<dbReference type="Pfam" id="PF16927">
    <property type="entry name" value="HisKA_7TM"/>
    <property type="match status" value="1"/>
</dbReference>
<dbReference type="InterPro" id="IPR003661">
    <property type="entry name" value="HisK_dim/P_dom"/>
</dbReference>
<evidence type="ECO:0000259" key="14">
    <source>
        <dbReference type="PROSITE" id="PS50109"/>
    </source>
</evidence>
<keyword evidence="11" id="KW-0902">Two-component regulatory system</keyword>
<feature type="transmembrane region" description="Helical" evidence="13">
    <location>
        <begin position="167"/>
        <end position="187"/>
    </location>
</feature>
<dbReference type="GO" id="GO:0045121">
    <property type="term" value="C:membrane raft"/>
    <property type="evidence" value="ECO:0007669"/>
    <property type="project" value="UniProtKB-SubCell"/>
</dbReference>
<comment type="caution">
    <text evidence="15">The sequence shown here is derived from an EMBL/GenBank/DDBJ whole genome shotgun (WGS) entry which is preliminary data.</text>
</comment>
<dbReference type="InterPro" id="IPR005467">
    <property type="entry name" value="His_kinase_dom"/>
</dbReference>
<keyword evidence="13" id="KW-0812">Transmembrane</keyword>
<evidence type="ECO:0000256" key="8">
    <source>
        <dbReference type="ARBA" id="ARBA00022741"/>
    </source>
</evidence>
<feature type="transmembrane region" description="Helical" evidence="13">
    <location>
        <begin position="64"/>
        <end position="83"/>
    </location>
</feature>
<evidence type="ECO:0000256" key="3">
    <source>
        <dbReference type="ARBA" id="ARBA00004314"/>
    </source>
</evidence>
<dbReference type="CDD" id="cd00082">
    <property type="entry name" value="HisKA"/>
    <property type="match status" value="1"/>
</dbReference>
<dbReference type="PRINTS" id="PR00344">
    <property type="entry name" value="BCTRLSENSOR"/>
</dbReference>
<evidence type="ECO:0000256" key="11">
    <source>
        <dbReference type="ARBA" id="ARBA00023012"/>
    </source>
</evidence>
<dbReference type="SUPFAM" id="SSF55781">
    <property type="entry name" value="GAF domain-like"/>
    <property type="match status" value="1"/>
</dbReference>
<keyword evidence="9" id="KW-0418">Kinase</keyword>
<evidence type="ECO:0000313" key="16">
    <source>
        <dbReference type="Proteomes" id="UP000178068"/>
    </source>
</evidence>
<dbReference type="InterPro" id="IPR031621">
    <property type="entry name" value="HisKA_7TM"/>
</dbReference>
<dbReference type="PANTHER" id="PTHR43047">
    <property type="entry name" value="TWO-COMPONENT HISTIDINE PROTEIN KINASE"/>
    <property type="match status" value="1"/>
</dbReference>
<dbReference type="Proteomes" id="UP000178068">
    <property type="component" value="Unassembled WGS sequence"/>
</dbReference>
<evidence type="ECO:0000256" key="12">
    <source>
        <dbReference type="ARBA" id="ARBA00023136"/>
    </source>
</evidence>
<dbReference type="SUPFAM" id="SSF47384">
    <property type="entry name" value="Homodimeric domain of signal transducing histidine kinase"/>
    <property type="match status" value="1"/>
</dbReference>
<dbReference type="SMART" id="SM00065">
    <property type="entry name" value="GAF"/>
    <property type="match status" value="1"/>
</dbReference>
<dbReference type="InterPro" id="IPR004358">
    <property type="entry name" value="Sig_transdc_His_kin-like_C"/>
</dbReference>
<keyword evidence="13" id="KW-1133">Transmembrane helix</keyword>
<proteinExistence type="predicted"/>
<dbReference type="GO" id="GO:0005524">
    <property type="term" value="F:ATP binding"/>
    <property type="evidence" value="ECO:0007669"/>
    <property type="project" value="UniProtKB-KW"/>
</dbReference>
<evidence type="ECO:0000256" key="2">
    <source>
        <dbReference type="ARBA" id="ARBA00004236"/>
    </source>
</evidence>
<dbReference type="InterPro" id="IPR003594">
    <property type="entry name" value="HATPase_dom"/>
</dbReference>
<keyword evidence="6" id="KW-0597">Phosphoprotein</keyword>
<dbReference type="STRING" id="1802603.A3F35_03000"/>
<evidence type="ECO:0000256" key="5">
    <source>
        <dbReference type="ARBA" id="ARBA00022475"/>
    </source>
</evidence>
<keyword evidence="7" id="KW-0808">Transferase</keyword>
<feature type="domain" description="Histidine kinase" evidence="14">
    <location>
        <begin position="443"/>
        <end position="664"/>
    </location>
</feature>
<dbReference type="AlphaFoldDB" id="A0A1G1WS28"/>
<keyword evidence="8" id="KW-0547">Nucleotide-binding</keyword>
<evidence type="ECO:0000256" key="10">
    <source>
        <dbReference type="ARBA" id="ARBA00022840"/>
    </source>
</evidence>
<dbReference type="Gene3D" id="3.30.565.10">
    <property type="entry name" value="Histidine kinase-like ATPase, C-terminal domain"/>
    <property type="match status" value="1"/>
</dbReference>
<feature type="transmembrane region" description="Helical" evidence="13">
    <location>
        <begin position="103"/>
        <end position="124"/>
    </location>
</feature>
<dbReference type="Pfam" id="PF02518">
    <property type="entry name" value="HATPase_c"/>
    <property type="match status" value="1"/>
</dbReference>
<reference evidence="15 16" key="1">
    <citation type="journal article" date="2016" name="Nat. Commun.">
        <title>Thousands of microbial genomes shed light on interconnected biogeochemical processes in an aquifer system.</title>
        <authorList>
            <person name="Anantharaman K."/>
            <person name="Brown C.T."/>
            <person name="Hug L.A."/>
            <person name="Sharon I."/>
            <person name="Castelle C.J."/>
            <person name="Probst A.J."/>
            <person name="Thomas B.C."/>
            <person name="Singh A."/>
            <person name="Wilkins M.J."/>
            <person name="Karaoz U."/>
            <person name="Brodie E.L."/>
            <person name="Williams K.H."/>
            <person name="Hubbard S.S."/>
            <person name="Banfield J.F."/>
        </authorList>
    </citation>
    <scope>NUCLEOTIDE SEQUENCE [LARGE SCALE GENOMIC DNA]</scope>
</reference>
<feature type="transmembrane region" description="Helical" evidence="13">
    <location>
        <begin position="131"/>
        <end position="152"/>
    </location>
</feature>
<dbReference type="Pfam" id="PF13492">
    <property type="entry name" value="GAF_3"/>
    <property type="match status" value="1"/>
</dbReference>
<dbReference type="InterPro" id="IPR003018">
    <property type="entry name" value="GAF"/>
</dbReference>